<evidence type="ECO:0000259" key="1">
    <source>
        <dbReference type="Pfam" id="PF13229"/>
    </source>
</evidence>
<proteinExistence type="predicted"/>
<comment type="caution">
    <text evidence="2">The sequence shown here is derived from an EMBL/GenBank/DDBJ whole genome shotgun (WGS) entry which is preliminary data.</text>
</comment>
<dbReference type="Pfam" id="PF13229">
    <property type="entry name" value="Beta_helix"/>
    <property type="match status" value="1"/>
</dbReference>
<dbReference type="InterPro" id="IPR012334">
    <property type="entry name" value="Pectin_lyas_fold"/>
</dbReference>
<dbReference type="EMBL" id="JACIFV010000009">
    <property type="protein sequence ID" value="MBB4192805.1"/>
    <property type="molecule type" value="Genomic_DNA"/>
</dbReference>
<organism evidence="2 3">
    <name type="scientific">Rhizobium aethiopicum</name>
    <dbReference type="NCBI Taxonomy" id="1138170"/>
    <lineage>
        <taxon>Bacteria</taxon>
        <taxon>Pseudomonadati</taxon>
        <taxon>Pseudomonadota</taxon>
        <taxon>Alphaproteobacteria</taxon>
        <taxon>Hyphomicrobiales</taxon>
        <taxon>Rhizobiaceae</taxon>
        <taxon>Rhizobium/Agrobacterium group</taxon>
        <taxon>Rhizobium</taxon>
    </lineage>
</organism>
<dbReference type="InterPro" id="IPR011050">
    <property type="entry name" value="Pectin_lyase_fold/virulence"/>
</dbReference>
<dbReference type="Proteomes" id="UP000524492">
    <property type="component" value="Unassembled WGS sequence"/>
</dbReference>
<protein>
    <recommendedName>
        <fullName evidence="1">Right handed beta helix domain-containing protein</fullName>
    </recommendedName>
</protein>
<accession>A0A7W6MHH0</accession>
<feature type="domain" description="Right handed beta helix" evidence="1">
    <location>
        <begin position="330"/>
        <end position="514"/>
    </location>
</feature>
<gene>
    <name evidence="2" type="ORF">GGD53_002965</name>
</gene>
<reference evidence="2 3" key="1">
    <citation type="submission" date="2020-08" db="EMBL/GenBank/DDBJ databases">
        <title>Genomic Encyclopedia of Type Strains, Phase IV (KMG-V): Genome sequencing to study the core and pangenomes of soil and plant-associated prokaryotes.</title>
        <authorList>
            <person name="Whitman W."/>
        </authorList>
    </citation>
    <scope>NUCLEOTIDE SEQUENCE [LARGE SCALE GENOMIC DNA]</scope>
    <source>
        <strain evidence="2 3">SEMIA 4074</strain>
    </source>
</reference>
<dbReference type="SUPFAM" id="SSF51126">
    <property type="entry name" value="Pectin lyase-like"/>
    <property type="match status" value="1"/>
</dbReference>
<dbReference type="Gene3D" id="2.160.20.10">
    <property type="entry name" value="Single-stranded right-handed beta-helix, Pectin lyase-like"/>
    <property type="match status" value="1"/>
</dbReference>
<dbReference type="AlphaFoldDB" id="A0A7W6MHH0"/>
<dbReference type="InterPro" id="IPR006626">
    <property type="entry name" value="PbH1"/>
</dbReference>
<dbReference type="SMART" id="SM00710">
    <property type="entry name" value="PbH1"/>
    <property type="match status" value="3"/>
</dbReference>
<evidence type="ECO:0000313" key="3">
    <source>
        <dbReference type="Proteomes" id="UP000524492"/>
    </source>
</evidence>
<evidence type="ECO:0000313" key="2">
    <source>
        <dbReference type="EMBL" id="MBB4192805.1"/>
    </source>
</evidence>
<sequence>MSDATAANNGVYRKSGASGTGSWTRIGDLPYSFIEALDTGAGTPNAIQATSDLPISESALVIVNVFEANTGSPVTIAFNGGSALTIKTNSGNNVVSGGLVAGMRLFGYVSGSVFQLISDQVSASIVAAAEAAAADAEAAQAAAEAAAASVTLPTPVALNYIRVKADLTGYETRTPTQVLSDIGGAAAGSLDRRVKDFGAKGDAVIIRAAVTIASGSAALTVTGANFQTTDVGKSIAVEGAGTSGATLYSTILSRTSATQITLAANASTAISAVTKTVTYGTDDTAAFNAAIADIVRQTASNDNAIFGGSLTVDAKGRYYLASPIAINKHGIKIKGGGSHTDTCIIVAHEGYGFSFENSDSSTALMRSNRVEGLRFLSTASTRAANSGAIFMNRALQFVVQDCWFAGRQQFAVHLQDCLDGIIRVNRIDGPVEASINGFTYGFWLDSNNTLSGPNQITIENNWIENCATAGIRVTGNTSFSGNQVNIRENLIQGGSGNGIMYDKQNGLNILRNWFEDNGRDAVSGRAAILDIGDNVSHLVTFKENVFGGNNNANADFRQFSIQKVNGLKVLENFFTGGSHIRCTTSTTYKVYIADNWSSGTTPTVDAMTTDVTYARNTYGDTGTAWTTG</sequence>
<keyword evidence="3" id="KW-1185">Reference proteome</keyword>
<name>A0A7W6MHH0_9HYPH</name>
<dbReference type="InterPro" id="IPR039448">
    <property type="entry name" value="Beta_helix"/>
</dbReference>